<proteinExistence type="predicted"/>
<evidence type="ECO:0000313" key="2">
    <source>
        <dbReference type="Proteomes" id="UP001057580"/>
    </source>
</evidence>
<name>A0A9E7R495_9EURY</name>
<dbReference type="Proteomes" id="UP001057580">
    <property type="component" value="Chromosome"/>
</dbReference>
<dbReference type="KEGG" id="ssai:N0B31_02755"/>
<dbReference type="EMBL" id="CP104003">
    <property type="protein sequence ID" value="UWM55211.1"/>
    <property type="molecule type" value="Genomic_DNA"/>
</dbReference>
<keyword evidence="2" id="KW-1185">Reference proteome</keyword>
<evidence type="ECO:0000313" key="1">
    <source>
        <dbReference type="EMBL" id="UWM55211.1"/>
    </source>
</evidence>
<dbReference type="GeneID" id="74941307"/>
<accession>A0A9E7R495</accession>
<dbReference type="RefSeq" id="WP_260594263.1">
    <property type="nucleotide sequence ID" value="NZ_CP104003.1"/>
</dbReference>
<reference evidence="1" key="1">
    <citation type="submission" date="2022-09" db="EMBL/GenBank/DDBJ databases">
        <title>Diverse halophilic archaea isolated from saline environments.</title>
        <authorList>
            <person name="Cui H.-L."/>
        </authorList>
    </citation>
    <scope>NUCLEOTIDE SEQUENCE</scope>
    <source>
        <strain evidence="1">ZS-35-S2</strain>
    </source>
</reference>
<gene>
    <name evidence="1" type="ORF">N0B31_02755</name>
</gene>
<dbReference type="AlphaFoldDB" id="A0A9E7R495"/>
<protein>
    <submittedName>
        <fullName evidence="1">Uncharacterized protein</fullName>
    </submittedName>
</protein>
<organism evidence="1 2">
    <name type="scientific">Salinirubellus salinus</name>
    <dbReference type="NCBI Taxonomy" id="1364945"/>
    <lineage>
        <taxon>Archaea</taxon>
        <taxon>Methanobacteriati</taxon>
        <taxon>Methanobacteriota</taxon>
        <taxon>Stenosarchaea group</taxon>
        <taxon>Halobacteria</taxon>
        <taxon>Halobacteriales</taxon>
        <taxon>Natronomonadaceae</taxon>
        <taxon>Salinirubellus</taxon>
    </lineage>
</organism>
<sequence length="241" mass="26040">MFSNGVRRRLSDLGRRRDELSPDDFETAVNSQGKDSVVATLQADAVLALMSGRAHPLKLAVPAYESFTTDGTADNTETFTLTHDIVDSPDTLDAVVWLDGTYYGTPDSIDYSTGDIDVTDSGTNSTVHVYYVSGKAATLNLRKVAADGNTREDLFTVNPALVHQTNQAEQPEFLTLDESQAQPFVAADMSLEVVVNAPYTVRYTDPDGDGTEPTNALLSIPVQRGEGVIDGLAPEIKAHMR</sequence>